<evidence type="ECO:0000256" key="1">
    <source>
        <dbReference type="ARBA" id="ARBA00022679"/>
    </source>
</evidence>
<feature type="domain" description="N-acetyltransferase" evidence="3">
    <location>
        <begin position="1"/>
        <end position="145"/>
    </location>
</feature>
<evidence type="ECO:0000313" key="4">
    <source>
        <dbReference type="EMBL" id="UVF20206.1"/>
    </source>
</evidence>
<dbReference type="Proteomes" id="UP001017257">
    <property type="component" value="Chromosome"/>
</dbReference>
<dbReference type="EC" id="2.3.1.-" evidence="4"/>
<evidence type="ECO:0000259" key="3">
    <source>
        <dbReference type="PROSITE" id="PS51186"/>
    </source>
</evidence>
<keyword evidence="2 4" id="KW-0012">Acyltransferase</keyword>
<keyword evidence="1 4" id="KW-0808">Transferase</keyword>
<reference evidence="4" key="1">
    <citation type="submission" date="2022-08" db="EMBL/GenBank/DDBJ databases">
        <title>Microvirga terrae sp. nov., isolated from soil.</title>
        <authorList>
            <person name="Kim K.H."/>
            <person name="Seo Y.L."/>
            <person name="Kim J.M."/>
            <person name="Lee J.K."/>
            <person name="Han D.M."/>
            <person name="Jeon C.O."/>
        </authorList>
    </citation>
    <scope>NUCLEOTIDE SEQUENCE</scope>
    <source>
        <strain evidence="4">R24</strain>
    </source>
</reference>
<dbReference type="Gene3D" id="3.40.630.30">
    <property type="match status" value="1"/>
</dbReference>
<keyword evidence="5" id="KW-1185">Reference proteome</keyword>
<dbReference type="InterPro" id="IPR000182">
    <property type="entry name" value="GNAT_dom"/>
</dbReference>
<dbReference type="InterPro" id="IPR016181">
    <property type="entry name" value="Acyl_CoA_acyltransferase"/>
</dbReference>
<dbReference type="RefSeq" id="WP_173949983.1">
    <property type="nucleotide sequence ID" value="NZ_CP102845.1"/>
</dbReference>
<dbReference type="SUPFAM" id="SSF55729">
    <property type="entry name" value="Acyl-CoA N-acyltransferases (Nat)"/>
    <property type="match status" value="1"/>
</dbReference>
<proteinExistence type="predicted"/>
<gene>
    <name evidence="4" type="ORF">HPT29_003355</name>
</gene>
<dbReference type="EMBL" id="CP102845">
    <property type="protein sequence ID" value="UVF20206.1"/>
    <property type="molecule type" value="Genomic_DNA"/>
</dbReference>
<organism evidence="4 5">
    <name type="scientific">Microvirga terrae</name>
    <dbReference type="NCBI Taxonomy" id="2740529"/>
    <lineage>
        <taxon>Bacteria</taxon>
        <taxon>Pseudomonadati</taxon>
        <taxon>Pseudomonadota</taxon>
        <taxon>Alphaproteobacteria</taxon>
        <taxon>Hyphomicrobiales</taxon>
        <taxon>Methylobacteriaceae</taxon>
        <taxon>Microvirga</taxon>
    </lineage>
</organism>
<sequence length="145" mass="16082">MIVRPAGPADIPALAALAERSYRAAFADILEEEVLAGRDVAFFAERFSASWERMLVALSGEMPVGFLLMTDGHIDMLFMDPGAGGRGGGALLLREAEVQGAKSLECFRDNHSAQRFYERHGWQVTRAYDREFAGRSRSFAFYEKG</sequence>
<evidence type="ECO:0000256" key="2">
    <source>
        <dbReference type="ARBA" id="ARBA00023315"/>
    </source>
</evidence>
<protein>
    <submittedName>
        <fullName evidence="4">GNAT family N-acetyltransferase</fullName>
        <ecNumber evidence="4">2.3.1.-</ecNumber>
    </submittedName>
</protein>
<dbReference type="PROSITE" id="PS51186">
    <property type="entry name" value="GNAT"/>
    <property type="match status" value="1"/>
</dbReference>
<accession>A0ABY5RSH5</accession>
<dbReference type="PANTHER" id="PTHR43877">
    <property type="entry name" value="AMINOALKYLPHOSPHONATE N-ACETYLTRANSFERASE-RELATED-RELATED"/>
    <property type="match status" value="1"/>
</dbReference>
<dbReference type="InterPro" id="IPR050832">
    <property type="entry name" value="Bact_Acetyltransf"/>
</dbReference>
<name>A0ABY5RSH5_9HYPH</name>
<dbReference type="Pfam" id="PF13673">
    <property type="entry name" value="Acetyltransf_10"/>
    <property type="match status" value="1"/>
</dbReference>
<dbReference type="GO" id="GO:0016746">
    <property type="term" value="F:acyltransferase activity"/>
    <property type="evidence" value="ECO:0007669"/>
    <property type="project" value="UniProtKB-KW"/>
</dbReference>
<evidence type="ECO:0000313" key="5">
    <source>
        <dbReference type="Proteomes" id="UP001017257"/>
    </source>
</evidence>
<dbReference type="PANTHER" id="PTHR43877:SF2">
    <property type="entry name" value="AMINOALKYLPHOSPHONATE N-ACETYLTRANSFERASE-RELATED"/>
    <property type="match status" value="1"/>
</dbReference>